<evidence type="ECO:0000256" key="2">
    <source>
        <dbReference type="ARBA" id="ARBA00004319"/>
    </source>
</evidence>
<evidence type="ECO:0000256" key="12">
    <source>
        <dbReference type="RuleBase" id="RU004208"/>
    </source>
</evidence>
<comment type="subcellular location">
    <subcellularLocation>
        <location evidence="2">Endoplasmic reticulum lumen</location>
    </subcellularLocation>
</comment>
<dbReference type="NCBIfam" id="TIGR01126">
    <property type="entry name" value="pdi_dom"/>
    <property type="match status" value="1"/>
</dbReference>
<name>A0A8E0VJY5_9TREM</name>
<feature type="chain" id="PRO_5034492879" description="Protein disulfide-isomerase" evidence="13">
    <location>
        <begin position="22"/>
        <end position="501"/>
    </location>
</feature>
<dbReference type="InterPro" id="IPR036249">
    <property type="entry name" value="Thioredoxin-like_sf"/>
</dbReference>
<dbReference type="CDD" id="cd02982">
    <property type="entry name" value="PDI_b'_family"/>
    <property type="match status" value="1"/>
</dbReference>
<protein>
    <recommendedName>
        <fullName evidence="4 13">Protein disulfide-isomerase</fullName>
        <ecNumber evidence="4 13">5.3.4.1</ecNumber>
    </recommendedName>
</protein>
<feature type="signal peptide" evidence="13">
    <location>
        <begin position="1"/>
        <end position="21"/>
    </location>
</feature>
<keyword evidence="8 11" id="KW-1015">Disulfide bond</keyword>
<dbReference type="PANTHER" id="PTHR18929">
    <property type="entry name" value="PROTEIN DISULFIDE ISOMERASE"/>
    <property type="match status" value="1"/>
</dbReference>
<dbReference type="GO" id="GO:0005788">
    <property type="term" value="C:endoplasmic reticulum lumen"/>
    <property type="evidence" value="ECO:0007669"/>
    <property type="project" value="UniProtKB-SubCell"/>
</dbReference>
<evidence type="ECO:0000256" key="9">
    <source>
        <dbReference type="ARBA" id="ARBA00023235"/>
    </source>
</evidence>
<dbReference type="GO" id="GO:0003756">
    <property type="term" value="F:protein disulfide isomerase activity"/>
    <property type="evidence" value="ECO:0007669"/>
    <property type="project" value="UniProtKB-EC"/>
</dbReference>
<evidence type="ECO:0000256" key="10">
    <source>
        <dbReference type="ARBA" id="ARBA00023284"/>
    </source>
</evidence>
<dbReference type="InterPro" id="IPR013766">
    <property type="entry name" value="Thioredoxin_domain"/>
</dbReference>
<dbReference type="GO" id="GO:0034976">
    <property type="term" value="P:response to endoplasmic reticulum stress"/>
    <property type="evidence" value="ECO:0007669"/>
    <property type="project" value="TreeGrafter"/>
</dbReference>
<dbReference type="PROSITE" id="PS51352">
    <property type="entry name" value="THIOREDOXIN_2"/>
    <property type="match status" value="2"/>
</dbReference>
<feature type="domain" description="Thioredoxin" evidence="14">
    <location>
        <begin position="369"/>
        <end position="486"/>
    </location>
</feature>
<dbReference type="InterPro" id="IPR017937">
    <property type="entry name" value="Thioredoxin_CS"/>
</dbReference>
<keyword evidence="9 13" id="KW-0413">Isomerase</keyword>
<evidence type="ECO:0000256" key="3">
    <source>
        <dbReference type="ARBA" id="ARBA00006347"/>
    </source>
</evidence>
<keyword evidence="6" id="KW-0677">Repeat</keyword>
<dbReference type="EC" id="5.3.4.1" evidence="4 13"/>
<evidence type="ECO:0000256" key="13">
    <source>
        <dbReference type="RuleBase" id="RU361130"/>
    </source>
</evidence>
<dbReference type="EMBL" id="LUCM01002142">
    <property type="protein sequence ID" value="KAA0197776.1"/>
    <property type="molecule type" value="Genomic_DNA"/>
</dbReference>
<dbReference type="CDD" id="cd02995">
    <property type="entry name" value="PDI_a_PDI_a'_C"/>
    <property type="match status" value="1"/>
</dbReference>
<evidence type="ECO:0000259" key="14">
    <source>
        <dbReference type="PROSITE" id="PS51352"/>
    </source>
</evidence>
<dbReference type="FunFam" id="3.40.30.10:FF:000042">
    <property type="entry name" value="protein disulfide-isomerase A2"/>
    <property type="match status" value="1"/>
</dbReference>
<dbReference type="OrthoDB" id="72053at2759"/>
<dbReference type="InterPro" id="IPR005788">
    <property type="entry name" value="PDI_thioredoxin-like_dom"/>
</dbReference>
<reference evidence="15" key="1">
    <citation type="submission" date="2019-05" db="EMBL/GenBank/DDBJ databases">
        <title>Annotation for the trematode Fasciolopsis buski.</title>
        <authorList>
            <person name="Choi Y.-J."/>
        </authorList>
    </citation>
    <scope>NUCLEOTIDE SEQUENCE</scope>
    <source>
        <strain evidence="15">HT</strain>
        <tissue evidence="15">Whole worm</tissue>
    </source>
</reference>
<dbReference type="CDD" id="cd02961">
    <property type="entry name" value="PDI_a_family"/>
    <property type="match status" value="1"/>
</dbReference>
<dbReference type="AlphaFoldDB" id="A0A8E0VJY5"/>
<dbReference type="FunFam" id="3.40.30.10:FF:000027">
    <property type="entry name" value="protein disulfide-isomerase A2"/>
    <property type="match status" value="1"/>
</dbReference>
<dbReference type="PRINTS" id="PR00421">
    <property type="entry name" value="THIOREDOXIN"/>
</dbReference>
<accession>A0A8E0VJY5</accession>
<feature type="disulfide bond" description="Redox-active" evidence="11">
    <location>
        <begin position="69"/>
        <end position="72"/>
    </location>
</feature>
<proteinExistence type="inferred from homology"/>
<sequence>MSVRHLLWLLLLSVCAIYTACEESVDESAVVELTEDNFDDEIKKKEFALVMFCKSQFCIRILSLDAPWCGHCKAMKPEYAKAASQLKEEGSEVMVAKVDATQHSKLAKSYNVTGYPTLKFFKNGIWLDYTGGRQTKEIIQWIKKKVAPAVTVLNTLSEVQKVVDKEDVAVIAFAEESNDELRQLLEAVAGVYDKFEFGFVSSKDAFDHYKIESKPHIVLFKKFDEGRADFKGEMTREALTEFMQKETIPLVVEFTQESASTVFGSPIRKHVVSFVPKSKDYEKSIATLKESAKKFKGKAHFIIIDTDVADNQRILEFFGMTSSDVPGYRMINLADDMTKFKPDSSDFTNEAISAFVEEVLSGKRKPFLMSQEIPAPSSDPVRVLVGKNYNEIVSDLSKAVFVKLYAPWCGHCKQLAPIWDELGEAYKAKKDIIIAKMDATANEAEGLSVQSFPTLKYYPKGSSEPIEYNGERTLEALKRFVDSEGKEARKEDTEAEPHEEL</sequence>
<comment type="similarity">
    <text evidence="3 12">Belongs to the protein disulfide isomerase family.</text>
</comment>
<dbReference type="PROSITE" id="PS00194">
    <property type="entry name" value="THIOREDOXIN_1"/>
    <property type="match status" value="1"/>
</dbReference>
<dbReference type="Proteomes" id="UP000728185">
    <property type="component" value="Unassembled WGS sequence"/>
</dbReference>
<evidence type="ECO:0000256" key="6">
    <source>
        <dbReference type="ARBA" id="ARBA00022737"/>
    </source>
</evidence>
<keyword evidence="10 11" id="KW-0676">Redox-active center</keyword>
<feature type="domain" description="Thioredoxin" evidence="14">
    <location>
        <begin position="9"/>
        <end position="147"/>
    </location>
</feature>
<keyword evidence="16" id="KW-1185">Reference proteome</keyword>
<comment type="caution">
    <text evidence="15">The sequence shown here is derived from an EMBL/GenBank/DDBJ whole genome shotgun (WGS) entry which is preliminary data.</text>
</comment>
<dbReference type="PANTHER" id="PTHR18929:SF240">
    <property type="entry name" value="PROTEIN DISULFIDE-ISOMERASE"/>
    <property type="match status" value="1"/>
</dbReference>
<evidence type="ECO:0000256" key="11">
    <source>
        <dbReference type="PIRSR" id="PIRSR605792-51"/>
    </source>
</evidence>
<dbReference type="InterPro" id="IPR005792">
    <property type="entry name" value="Prot_disulphide_isomerase"/>
</dbReference>
<dbReference type="Pfam" id="PF13848">
    <property type="entry name" value="Thioredoxin_6"/>
    <property type="match status" value="1"/>
</dbReference>
<evidence type="ECO:0000256" key="5">
    <source>
        <dbReference type="ARBA" id="ARBA00022729"/>
    </source>
</evidence>
<evidence type="ECO:0000256" key="4">
    <source>
        <dbReference type="ARBA" id="ARBA00012723"/>
    </source>
</evidence>
<dbReference type="SUPFAM" id="SSF52833">
    <property type="entry name" value="Thioredoxin-like"/>
    <property type="match status" value="4"/>
</dbReference>
<keyword evidence="7" id="KW-0256">Endoplasmic reticulum</keyword>
<evidence type="ECO:0000256" key="8">
    <source>
        <dbReference type="ARBA" id="ARBA00023157"/>
    </source>
</evidence>
<organism evidence="15 16">
    <name type="scientific">Fasciolopsis buskii</name>
    <dbReference type="NCBI Taxonomy" id="27845"/>
    <lineage>
        <taxon>Eukaryota</taxon>
        <taxon>Metazoa</taxon>
        <taxon>Spiralia</taxon>
        <taxon>Lophotrochozoa</taxon>
        <taxon>Platyhelminthes</taxon>
        <taxon>Trematoda</taxon>
        <taxon>Digenea</taxon>
        <taxon>Plagiorchiida</taxon>
        <taxon>Echinostomata</taxon>
        <taxon>Echinostomatoidea</taxon>
        <taxon>Fasciolidae</taxon>
        <taxon>Fasciolopsis</taxon>
    </lineage>
</organism>
<keyword evidence="5 13" id="KW-0732">Signal</keyword>
<dbReference type="NCBIfam" id="TIGR01130">
    <property type="entry name" value="ER_PDI_fam"/>
    <property type="match status" value="1"/>
</dbReference>
<evidence type="ECO:0000313" key="16">
    <source>
        <dbReference type="Proteomes" id="UP000728185"/>
    </source>
</evidence>
<dbReference type="Gene3D" id="3.40.30.10">
    <property type="entry name" value="Glutaredoxin"/>
    <property type="match status" value="4"/>
</dbReference>
<gene>
    <name evidence="15" type="ORF">FBUS_02570</name>
</gene>
<dbReference type="CDD" id="cd02981">
    <property type="entry name" value="PDI_b_family"/>
    <property type="match status" value="1"/>
</dbReference>
<dbReference type="Pfam" id="PF00085">
    <property type="entry name" value="Thioredoxin"/>
    <property type="match status" value="2"/>
</dbReference>
<evidence type="ECO:0000256" key="1">
    <source>
        <dbReference type="ARBA" id="ARBA00001182"/>
    </source>
</evidence>
<evidence type="ECO:0000256" key="7">
    <source>
        <dbReference type="ARBA" id="ARBA00022824"/>
    </source>
</evidence>
<dbReference type="FunFam" id="3.40.30.10:FF:000107">
    <property type="entry name" value="Protein disulfide-isomerase 5-2"/>
    <property type="match status" value="1"/>
</dbReference>
<dbReference type="GO" id="GO:0006457">
    <property type="term" value="P:protein folding"/>
    <property type="evidence" value="ECO:0007669"/>
    <property type="project" value="TreeGrafter"/>
</dbReference>
<comment type="catalytic activity">
    <reaction evidence="1 13">
        <text>Catalyzes the rearrangement of -S-S- bonds in proteins.</text>
        <dbReference type="EC" id="5.3.4.1"/>
    </reaction>
</comment>
<evidence type="ECO:0000313" key="15">
    <source>
        <dbReference type="EMBL" id="KAA0197776.1"/>
    </source>
</evidence>
<feature type="disulfide bond" description="Redox-active" evidence="11">
    <location>
        <begin position="409"/>
        <end position="412"/>
    </location>
</feature>